<dbReference type="EMBL" id="BARU01025581">
    <property type="protein sequence ID" value="GAH68127.1"/>
    <property type="molecule type" value="Genomic_DNA"/>
</dbReference>
<dbReference type="InterPro" id="IPR000644">
    <property type="entry name" value="CBS_dom"/>
</dbReference>
<organism evidence="6">
    <name type="scientific">marine sediment metagenome</name>
    <dbReference type="NCBI Taxonomy" id="412755"/>
    <lineage>
        <taxon>unclassified sequences</taxon>
        <taxon>metagenomes</taxon>
        <taxon>ecological metagenomes</taxon>
    </lineage>
</organism>
<dbReference type="SMART" id="SM00116">
    <property type="entry name" value="CBS"/>
    <property type="match status" value="1"/>
</dbReference>
<comment type="similarity">
    <text evidence="1">Belongs to the SIS family. GutQ/KpsF subfamily.</text>
</comment>
<dbReference type="InterPro" id="IPR001347">
    <property type="entry name" value="SIS_dom"/>
</dbReference>
<dbReference type="InterPro" id="IPR046342">
    <property type="entry name" value="CBS_dom_sf"/>
</dbReference>
<keyword evidence="2" id="KW-0677">Repeat</keyword>
<dbReference type="GO" id="GO:0005975">
    <property type="term" value="P:carbohydrate metabolic process"/>
    <property type="evidence" value="ECO:0007669"/>
    <property type="project" value="InterPro"/>
</dbReference>
<dbReference type="AlphaFoldDB" id="X1HFD0"/>
<dbReference type="PROSITE" id="PS51371">
    <property type="entry name" value="CBS"/>
    <property type="match status" value="1"/>
</dbReference>
<feature type="non-terminal residue" evidence="6">
    <location>
        <position position="273"/>
    </location>
</feature>
<dbReference type="PANTHER" id="PTHR42745:SF1">
    <property type="entry name" value="ARABINOSE 5-PHOSPHATE ISOMERASE KDSD"/>
    <property type="match status" value="1"/>
</dbReference>
<dbReference type="InterPro" id="IPR050986">
    <property type="entry name" value="GutQ/KpsF_isomerases"/>
</dbReference>
<proteinExistence type="inferred from homology"/>
<evidence type="ECO:0008006" key="7">
    <source>
        <dbReference type="Google" id="ProtNLM"/>
    </source>
</evidence>
<evidence type="ECO:0000256" key="2">
    <source>
        <dbReference type="ARBA" id="ARBA00022737"/>
    </source>
</evidence>
<evidence type="ECO:0000256" key="3">
    <source>
        <dbReference type="ARBA" id="ARBA00023122"/>
    </source>
</evidence>
<dbReference type="GO" id="GO:0016853">
    <property type="term" value="F:isomerase activity"/>
    <property type="evidence" value="ECO:0007669"/>
    <property type="project" value="InterPro"/>
</dbReference>
<dbReference type="PROSITE" id="PS51464">
    <property type="entry name" value="SIS"/>
    <property type="match status" value="1"/>
</dbReference>
<reference evidence="6" key="1">
    <citation type="journal article" date="2014" name="Front. Microbiol.">
        <title>High frequency of phylogenetically diverse reductive dehalogenase-homologous genes in deep subseafloor sedimentary metagenomes.</title>
        <authorList>
            <person name="Kawai M."/>
            <person name="Futagami T."/>
            <person name="Toyoda A."/>
            <person name="Takaki Y."/>
            <person name="Nishi S."/>
            <person name="Hori S."/>
            <person name="Arai W."/>
            <person name="Tsubouchi T."/>
            <person name="Morono Y."/>
            <person name="Uchiyama I."/>
            <person name="Ito T."/>
            <person name="Fujiyama A."/>
            <person name="Inagaki F."/>
            <person name="Takami H."/>
        </authorList>
    </citation>
    <scope>NUCLEOTIDE SEQUENCE</scope>
    <source>
        <strain evidence="6">Expedition CK06-06</strain>
    </source>
</reference>
<dbReference type="GO" id="GO:0097367">
    <property type="term" value="F:carbohydrate derivative binding"/>
    <property type="evidence" value="ECO:0007669"/>
    <property type="project" value="InterPro"/>
</dbReference>
<dbReference type="CDD" id="cd05014">
    <property type="entry name" value="SIS_Kpsf"/>
    <property type="match status" value="1"/>
</dbReference>
<feature type="non-terminal residue" evidence="6">
    <location>
        <position position="1"/>
    </location>
</feature>
<dbReference type="GO" id="GO:1901135">
    <property type="term" value="P:carbohydrate derivative metabolic process"/>
    <property type="evidence" value="ECO:0007669"/>
    <property type="project" value="InterPro"/>
</dbReference>
<feature type="domain" description="CBS" evidence="4">
    <location>
        <begin position="181"/>
        <end position="242"/>
    </location>
</feature>
<dbReference type="Gene3D" id="3.10.580.10">
    <property type="entry name" value="CBS-domain"/>
    <property type="match status" value="1"/>
</dbReference>
<evidence type="ECO:0000259" key="4">
    <source>
        <dbReference type="PROSITE" id="PS51371"/>
    </source>
</evidence>
<dbReference type="InterPro" id="IPR035474">
    <property type="entry name" value="SIS_Kpsf"/>
</dbReference>
<evidence type="ECO:0000313" key="6">
    <source>
        <dbReference type="EMBL" id="GAH68127.1"/>
    </source>
</evidence>
<dbReference type="InterPro" id="IPR004800">
    <property type="entry name" value="KdsD/KpsF-type"/>
</dbReference>
<keyword evidence="3" id="KW-0129">CBS domain</keyword>
<dbReference type="InterPro" id="IPR046348">
    <property type="entry name" value="SIS_dom_sf"/>
</dbReference>
<name>X1HFD0_9ZZZZ</name>
<evidence type="ECO:0000256" key="1">
    <source>
        <dbReference type="ARBA" id="ARBA00008165"/>
    </source>
</evidence>
<dbReference type="SUPFAM" id="SSF53697">
    <property type="entry name" value="SIS domain"/>
    <property type="match status" value="1"/>
</dbReference>
<accession>X1HFD0</accession>
<dbReference type="NCBIfam" id="TIGR00393">
    <property type="entry name" value="kpsF"/>
    <property type="match status" value="1"/>
</dbReference>
<dbReference type="PANTHER" id="PTHR42745">
    <property type="match status" value="1"/>
</dbReference>
<dbReference type="Gene3D" id="3.40.50.10490">
    <property type="entry name" value="Glucose-6-phosphate isomerase like protein, domain 1"/>
    <property type="match status" value="1"/>
</dbReference>
<gene>
    <name evidence="6" type="ORF">S03H2_41198</name>
</gene>
<feature type="domain" description="SIS" evidence="5">
    <location>
        <begin position="9"/>
        <end position="152"/>
    </location>
</feature>
<comment type="caution">
    <text evidence="6">The sequence shown here is derived from an EMBL/GenBank/DDBJ whole genome shotgun (WGS) entry which is preliminary data.</text>
</comment>
<dbReference type="Pfam" id="PF00571">
    <property type="entry name" value="CBS"/>
    <property type="match status" value="1"/>
</dbReference>
<sequence length="273" mass="29359">RLGDAFQQAAQMLYACKGNVVTSGIGKAGIIARKVSATLASTGTPSHFLHAAEAVHGDLGRVGPKDVVLVLSYGGETAEVTRLLGQLEKMKVPVIAMTGNRESTLARKAKAMLWMGEIDEVCPMGLAPSATTTAMLALGDALALTVLKMRQQDGRFSREEFALYHPGGSLGQRLLMVETVMRRGKDLPAVRDNLSVREAMAKLRDMRRRSGAIVLTDARGKLSGIFTDADLRRLLEAGCDDALDRPISEVMTRDPKCILVSDSAAEAIQLINR</sequence>
<dbReference type="Pfam" id="PF01380">
    <property type="entry name" value="SIS"/>
    <property type="match status" value="1"/>
</dbReference>
<evidence type="ECO:0000259" key="5">
    <source>
        <dbReference type="PROSITE" id="PS51464"/>
    </source>
</evidence>
<protein>
    <recommendedName>
        <fullName evidence="7">SIS domain-containing protein</fullName>
    </recommendedName>
</protein>